<dbReference type="GO" id="GO:0034219">
    <property type="term" value="P:carbohydrate transmembrane transport"/>
    <property type="evidence" value="ECO:0007669"/>
    <property type="project" value="InterPro"/>
</dbReference>
<dbReference type="Gene3D" id="2.40.170.10">
    <property type="entry name" value="Porin, LamB type"/>
    <property type="match status" value="1"/>
</dbReference>
<protein>
    <submittedName>
        <fullName evidence="1">Carbohydrate porin</fullName>
    </submittedName>
</protein>
<accession>A0A4Q1DBF5</accession>
<dbReference type="RefSeq" id="WP_129001664.1">
    <property type="nucleotide sequence ID" value="NZ_SDHZ01000001.1"/>
</dbReference>
<dbReference type="OrthoDB" id="5493648at2"/>
<dbReference type="GO" id="GO:0016020">
    <property type="term" value="C:membrane"/>
    <property type="evidence" value="ECO:0007669"/>
    <property type="project" value="InterPro"/>
</dbReference>
<dbReference type="AlphaFoldDB" id="A0A4Q1DBF5"/>
<dbReference type="InterPro" id="IPR036998">
    <property type="entry name" value="Porin_LamB_sf"/>
</dbReference>
<dbReference type="GO" id="GO:0015288">
    <property type="term" value="F:porin activity"/>
    <property type="evidence" value="ECO:0007669"/>
    <property type="project" value="InterPro"/>
</dbReference>
<organism evidence="1 2">
    <name type="scientific">Filimonas effusa</name>
    <dbReference type="NCBI Taxonomy" id="2508721"/>
    <lineage>
        <taxon>Bacteria</taxon>
        <taxon>Pseudomonadati</taxon>
        <taxon>Bacteroidota</taxon>
        <taxon>Chitinophagia</taxon>
        <taxon>Chitinophagales</taxon>
        <taxon>Chitinophagaceae</taxon>
        <taxon>Filimonas</taxon>
    </lineage>
</organism>
<evidence type="ECO:0000313" key="1">
    <source>
        <dbReference type="EMBL" id="RXK85913.1"/>
    </source>
</evidence>
<evidence type="ECO:0000313" key="2">
    <source>
        <dbReference type="Proteomes" id="UP000290545"/>
    </source>
</evidence>
<dbReference type="Proteomes" id="UP000290545">
    <property type="component" value="Unassembled WGS sequence"/>
</dbReference>
<comment type="caution">
    <text evidence="1">The sequence shown here is derived from an EMBL/GenBank/DDBJ whole genome shotgun (WGS) entry which is preliminary data.</text>
</comment>
<dbReference type="EMBL" id="SDHZ01000001">
    <property type="protein sequence ID" value="RXK85913.1"/>
    <property type="molecule type" value="Genomic_DNA"/>
</dbReference>
<dbReference type="SUPFAM" id="SSF56935">
    <property type="entry name" value="Porins"/>
    <property type="match status" value="1"/>
</dbReference>
<dbReference type="Pfam" id="PF02264">
    <property type="entry name" value="LamB"/>
    <property type="match status" value="1"/>
</dbReference>
<gene>
    <name evidence="1" type="ORF">ESB13_03635</name>
</gene>
<reference evidence="1 2" key="1">
    <citation type="submission" date="2019-01" db="EMBL/GenBank/DDBJ databases">
        <title>Filimonas sp. strain TTM-71.</title>
        <authorList>
            <person name="Chen W.-M."/>
        </authorList>
    </citation>
    <scope>NUCLEOTIDE SEQUENCE [LARGE SCALE GENOMIC DNA]</scope>
    <source>
        <strain evidence="1 2">TTM-71</strain>
    </source>
</reference>
<dbReference type="InterPro" id="IPR003192">
    <property type="entry name" value="Porin_LamB"/>
</dbReference>
<sequence length="466" mass="51993">MKINNCYAPFLLLLVAPPVYSQIIITNKQFSMGTTGRIGAGISPSIPGLTGRQLNLNGQGSLGSRLEQGDYVDLLPSFHFRAVNADNDSTKIDFQARLAYYSTQGTNLGNVNSRSVGGTVSSLPEAFAEVRNIVGSQWSAWAGARYMRYDDIHICDYFYFDDHSTTGFGVKYRNTSFSMYFPSVIDTTSRGTLPYSYSNIITGGGGFTYRQREIAVLEHEIKRWQGHTIKLLAEYHYVASSGRDALPYYPTDQGWVAGIKWTSPVRTLRKGSFNQLSVRYGSGVANGGDNGSTQTWLTFGAPDPVTQRYTGAYSLTAVEHVLLNLSSRLSLNGYSVFTRSKGGGSASGEAKDYYNRTVTNFKRDWVSGVRAIGYVTNWFHIISELHYAERTDGNNPKATMLKWVLAPTLVPTAARDPWARPHIRLIFSLARYNTYAMEHAYSPFLSYAGNKRWGSYLGVRAEWWIF</sequence>
<name>A0A4Q1DBF5_9BACT</name>
<proteinExistence type="predicted"/>
<keyword evidence="2" id="KW-1185">Reference proteome</keyword>